<evidence type="ECO:0000313" key="3">
    <source>
        <dbReference type="Proteomes" id="UP000224634"/>
    </source>
</evidence>
<dbReference type="OrthoDB" id="2567806at2759"/>
<evidence type="ECO:0000259" key="1">
    <source>
        <dbReference type="Pfam" id="PF01172"/>
    </source>
</evidence>
<dbReference type="EMBL" id="PDNA01000332">
    <property type="protein sequence ID" value="PGG97137.1"/>
    <property type="molecule type" value="Genomic_DNA"/>
</dbReference>
<dbReference type="PANTHER" id="PTHR10927:SF2">
    <property type="entry name" value="RESTRICTION OF TELOMERE CAPPING PROTEIN 3"/>
    <property type="match status" value="1"/>
</dbReference>
<dbReference type="PANTHER" id="PTHR10927">
    <property type="entry name" value="RIBOSOME MATURATION PROTEIN SBDS"/>
    <property type="match status" value="1"/>
</dbReference>
<dbReference type="Gene3D" id="3.30.1250.10">
    <property type="entry name" value="Ribosome maturation protein SBDS, N-terminal domain"/>
    <property type="match status" value="1"/>
</dbReference>
<accession>A0A2B7WKV3</accession>
<dbReference type="STRING" id="1447883.A0A2B7WKV3"/>
<organism evidence="2 3">
    <name type="scientific">Polytolypa hystricis (strain UAMH7299)</name>
    <dbReference type="NCBI Taxonomy" id="1447883"/>
    <lineage>
        <taxon>Eukaryota</taxon>
        <taxon>Fungi</taxon>
        <taxon>Dikarya</taxon>
        <taxon>Ascomycota</taxon>
        <taxon>Pezizomycotina</taxon>
        <taxon>Eurotiomycetes</taxon>
        <taxon>Eurotiomycetidae</taxon>
        <taxon>Onygenales</taxon>
        <taxon>Onygenales incertae sedis</taxon>
        <taxon>Polytolypa</taxon>
    </lineage>
</organism>
<dbReference type="AlphaFoldDB" id="A0A2B7WKV3"/>
<reference evidence="2 3" key="1">
    <citation type="submission" date="2017-10" db="EMBL/GenBank/DDBJ databases">
        <title>Comparative genomics in systemic dimorphic fungi from Ajellomycetaceae.</title>
        <authorList>
            <person name="Munoz J.F."/>
            <person name="Mcewen J.G."/>
            <person name="Clay O.K."/>
            <person name="Cuomo C.A."/>
        </authorList>
    </citation>
    <scope>NUCLEOTIDE SEQUENCE [LARGE SCALE GENOMIC DNA]</scope>
    <source>
        <strain evidence="2 3">UAMH7299</strain>
    </source>
</reference>
<evidence type="ECO:0000313" key="2">
    <source>
        <dbReference type="EMBL" id="PGG97137.1"/>
    </source>
</evidence>
<sequence>MTRGNATVYKVFYKGESDDFTVYIEDPETVQKWKKDRSVPLAQVVSGWQIFVSHRQGAQGIHDSASDGMLDGEFGTTREEEIIKQILEKGEIQAGDL</sequence>
<feature type="domain" description="Ribosome maturation protein SDO1/SBDS N-terminal" evidence="1">
    <location>
        <begin position="8"/>
        <end position="94"/>
    </location>
</feature>
<gene>
    <name evidence="2" type="ORF">AJ80_09731</name>
</gene>
<dbReference type="InterPro" id="IPR036786">
    <property type="entry name" value="Ribosome_mat_SBDS_N_sf"/>
</dbReference>
<name>A0A2B7WKV3_POLH7</name>
<dbReference type="Pfam" id="PF01172">
    <property type="entry name" value="SBDS_N"/>
    <property type="match status" value="1"/>
</dbReference>
<keyword evidence="3" id="KW-1185">Reference proteome</keyword>
<dbReference type="SUPFAM" id="SSF89895">
    <property type="entry name" value="FYSH domain"/>
    <property type="match status" value="1"/>
</dbReference>
<dbReference type="InterPro" id="IPR019783">
    <property type="entry name" value="SDO1/SBDS_N"/>
</dbReference>
<dbReference type="Proteomes" id="UP000224634">
    <property type="component" value="Unassembled WGS sequence"/>
</dbReference>
<proteinExistence type="predicted"/>
<dbReference type="InterPro" id="IPR039100">
    <property type="entry name" value="Sdo1/SBDS-like"/>
</dbReference>
<protein>
    <recommendedName>
        <fullName evidence="1">Ribosome maturation protein SDO1/SBDS N-terminal domain-containing protein</fullName>
    </recommendedName>
</protein>
<comment type="caution">
    <text evidence="2">The sequence shown here is derived from an EMBL/GenBank/DDBJ whole genome shotgun (WGS) entry which is preliminary data.</text>
</comment>